<dbReference type="InParanoid" id="A0A090N3Y3"/>
<sequence>MASSTTTTRSTSFVGSRRGKRESATARGMRGRARASRGDESERVPDGTASAATDADRRLFAGLASRRRAIGHIKRQRSRVSVGDYVSDECTVLRGERFAVERKLHDVKRDLSARLALERYDEAKEIQALVIELESERDRITREIEREQTTLLRHLDELY</sequence>
<feature type="compositionally biased region" description="Low complexity" evidence="2">
    <location>
        <begin position="1"/>
        <end position="12"/>
    </location>
</feature>
<organism evidence="3 4">
    <name type="scientific">Ostreococcus tauri</name>
    <name type="common">Marine green alga</name>
    <dbReference type="NCBI Taxonomy" id="70448"/>
    <lineage>
        <taxon>Eukaryota</taxon>
        <taxon>Viridiplantae</taxon>
        <taxon>Chlorophyta</taxon>
        <taxon>Mamiellophyceae</taxon>
        <taxon>Mamiellales</taxon>
        <taxon>Bathycoccaceae</taxon>
        <taxon>Ostreococcus</taxon>
    </lineage>
</organism>
<evidence type="ECO:0000256" key="2">
    <source>
        <dbReference type="SAM" id="MobiDB-lite"/>
    </source>
</evidence>
<keyword evidence="4" id="KW-1185">Reference proteome</keyword>
<feature type="coiled-coil region" evidence="1">
    <location>
        <begin position="123"/>
        <end position="150"/>
    </location>
</feature>
<proteinExistence type="predicted"/>
<accession>A0A090N3Y3</accession>
<feature type="region of interest" description="Disordered" evidence="2">
    <location>
        <begin position="1"/>
        <end position="53"/>
    </location>
</feature>
<dbReference type="AlphaFoldDB" id="A0A090N3Y3"/>
<protein>
    <submittedName>
        <fullName evidence="3">Unnamed product</fullName>
    </submittedName>
</protein>
<reference evidence="3 4" key="2">
    <citation type="journal article" date="2014" name="BMC Genomics">
        <title>An improved genome of the model marine alga Ostreococcus tauri unfolds by assessing Illumina de novo assemblies.</title>
        <authorList>
            <person name="Blanc-Mathieu R."/>
            <person name="Verhelst B."/>
            <person name="Derelle E."/>
            <person name="Rombauts S."/>
            <person name="Bouget F.Y."/>
            <person name="Carre I."/>
            <person name="Chateau A."/>
            <person name="Eyre-Walker A."/>
            <person name="Grimsley N."/>
            <person name="Moreau H."/>
            <person name="Piegu B."/>
            <person name="Rivals E."/>
            <person name="Schackwitz W."/>
            <person name="Van de Peer Y."/>
            <person name="Piganeau G."/>
        </authorList>
    </citation>
    <scope>NUCLEOTIDE SEQUENCE [LARGE SCALE GENOMIC DNA]</scope>
    <source>
        <strain evidence="4">OTTH 0595 / CCAP 157/2 / RCC745</strain>
    </source>
</reference>
<dbReference type="Proteomes" id="UP000009170">
    <property type="component" value="Unassembled WGS sequence"/>
</dbReference>
<keyword evidence="1" id="KW-0175">Coiled coil</keyword>
<feature type="compositionally biased region" description="Basic and acidic residues" evidence="2">
    <location>
        <begin position="36"/>
        <end position="45"/>
    </location>
</feature>
<comment type="caution">
    <text evidence="3">The sequence shown here is derived from an EMBL/GenBank/DDBJ whole genome shotgun (WGS) entry which is preliminary data.</text>
</comment>
<dbReference type="RefSeq" id="XP_022839544.1">
    <property type="nucleotide sequence ID" value="XM_022983264.1"/>
</dbReference>
<dbReference type="KEGG" id="ota:OT_ostta09g00320"/>
<evidence type="ECO:0000256" key="1">
    <source>
        <dbReference type="SAM" id="Coils"/>
    </source>
</evidence>
<dbReference type="EMBL" id="CAID01000009">
    <property type="protein sequence ID" value="CEF98918.1"/>
    <property type="molecule type" value="Genomic_DNA"/>
</dbReference>
<evidence type="ECO:0000313" key="3">
    <source>
        <dbReference type="EMBL" id="CEF98918.1"/>
    </source>
</evidence>
<gene>
    <name evidence="3" type="ORF">OT_ostta09g00320</name>
</gene>
<evidence type="ECO:0000313" key="4">
    <source>
        <dbReference type="Proteomes" id="UP000009170"/>
    </source>
</evidence>
<name>A0A090N3Y3_OSTTA</name>
<dbReference type="GeneID" id="34946097"/>
<reference evidence="4" key="1">
    <citation type="journal article" date="2006" name="Proc. Natl. Acad. Sci. U.S.A.">
        <title>Genome analysis of the smallest free-living eukaryote Ostreococcus tauri unveils many unique features.</title>
        <authorList>
            <person name="Derelle E."/>
            <person name="Ferraz C."/>
            <person name="Rombauts S."/>
            <person name="Rouze P."/>
            <person name="Worden A.Z."/>
            <person name="Robbens S."/>
            <person name="Partensky F."/>
            <person name="Degroeve S."/>
            <person name="Echeynie S."/>
            <person name="Cooke R."/>
            <person name="Saeys Y."/>
            <person name="Wuyts J."/>
            <person name="Jabbari K."/>
            <person name="Bowler C."/>
            <person name="Panaud O."/>
            <person name="Piegu B."/>
            <person name="Ball S.G."/>
            <person name="Ral J.-P."/>
            <person name="Bouget F.-Y."/>
            <person name="Piganeau G."/>
            <person name="De Baets B."/>
            <person name="Picard A."/>
            <person name="Delseny M."/>
            <person name="Demaille J."/>
            <person name="Van de Peer Y."/>
            <person name="Moreau H."/>
        </authorList>
    </citation>
    <scope>NUCLEOTIDE SEQUENCE [LARGE SCALE GENOMIC DNA]</scope>
    <source>
        <strain evidence="4">OTTH 0595 / CCAP 157/2 / RCC745</strain>
    </source>
</reference>
<dbReference type="OrthoDB" id="10587776at2759"/>